<dbReference type="GO" id="GO:0009986">
    <property type="term" value="C:cell surface"/>
    <property type="evidence" value="ECO:0007669"/>
    <property type="project" value="Ensembl"/>
</dbReference>
<evidence type="ECO:0000256" key="6">
    <source>
        <dbReference type="ARBA" id="ARBA00022692"/>
    </source>
</evidence>
<keyword evidence="4" id="KW-0597">Phosphoprotein</keyword>
<dbReference type="Ensembl" id="ENSCWAT00000009726.1">
    <property type="protein sequence ID" value="ENSCWAP00000008947.1"/>
    <property type="gene ID" value="ENSCWAG00000006836.1"/>
</dbReference>
<evidence type="ECO:0000313" key="21">
    <source>
        <dbReference type="Proteomes" id="UP000694540"/>
    </source>
</evidence>
<feature type="domain" description="Fibronectin type-III" evidence="19">
    <location>
        <begin position="127"/>
        <end position="222"/>
    </location>
</feature>
<comment type="similarity">
    <text evidence="2">Belongs to the type I cytokine receptor family. Type 2 subfamily.</text>
</comment>
<dbReference type="Gene3D" id="2.60.40.10">
    <property type="entry name" value="Immunoglobulins"/>
    <property type="match status" value="2"/>
</dbReference>
<dbReference type="GO" id="GO:0002827">
    <property type="term" value="P:positive regulation of T-helper 1 type immune response"/>
    <property type="evidence" value="ECO:0007669"/>
    <property type="project" value="Ensembl"/>
</dbReference>
<name>A0A8C3WCE9_9CETA</name>
<evidence type="ECO:0000256" key="3">
    <source>
        <dbReference type="ARBA" id="ARBA00022475"/>
    </source>
</evidence>
<dbReference type="GO" id="GO:0032496">
    <property type="term" value="P:response to lipopolysaccharide"/>
    <property type="evidence" value="ECO:0007669"/>
    <property type="project" value="Ensembl"/>
</dbReference>
<dbReference type="FunFam" id="2.60.40.10:FF:001392">
    <property type="entry name" value="Interleukin 23 receptor"/>
    <property type="match status" value="1"/>
</dbReference>
<dbReference type="PANTHER" id="PTHR48423">
    <property type="entry name" value="INTERLEUKIN-27 RECEPTOR SUBUNIT ALPHA"/>
    <property type="match status" value="1"/>
</dbReference>
<keyword evidence="9" id="KW-0391">Immunity</keyword>
<dbReference type="GO" id="GO:0002230">
    <property type="term" value="P:positive regulation of defense response to virus by host"/>
    <property type="evidence" value="ECO:0007669"/>
    <property type="project" value="Ensembl"/>
</dbReference>
<keyword evidence="14" id="KW-0395">Inflammatory response</keyword>
<dbReference type="GeneTree" id="ENSGT00530000064198"/>
<dbReference type="InterPro" id="IPR003961">
    <property type="entry name" value="FN3_dom"/>
</dbReference>
<evidence type="ECO:0000256" key="17">
    <source>
        <dbReference type="ARBA" id="ARBA00071044"/>
    </source>
</evidence>
<evidence type="ECO:0000256" key="4">
    <source>
        <dbReference type="ARBA" id="ARBA00022553"/>
    </source>
</evidence>
<keyword evidence="12" id="KW-0675">Receptor</keyword>
<dbReference type="InterPro" id="IPR036116">
    <property type="entry name" value="FN3_sf"/>
</dbReference>
<dbReference type="InterPro" id="IPR013783">
    <property type="entry name" value="Ig-like_fold"/>
</dbReference>
<evidence type="ECO:0000256" key="14">
    <source>
        <dbReference type="ARBA" id="ARBA00023198"/>
    </source>
</evidence>
<keyword evidence="6 18" id="KW-0812">Transmembrane</keyword>
<dbReference type="FunFam" id="2.60.40.10:FF:001364">
    <property type="entry name" value="Interleukin 23 receptor"/>
    <property type="match status" value="1"/>
</dbReference>
<dbReference type="GO" id="GO:0032729">
    <property type="term" value="P:positive regulation of type II interferon production"/>
    <property type="evidence" value="ECO:0007669"/>
    <property type="project" value="Ensembl"/>
</dbReference>
<evidence type="ECO:0000259" key="19">
    <source>
        <dbReference type="PROSITE" id="PS50853"/>
    </source>
</evidence>
<evidence type="ECO:0000313" key="20">
    <source>
        <dbReference type="Ensembl" id="ENSCWAP00000008947.1"/>
    </source>
</evidence>
<keyword evidence="10 18" id="KW-1133">Transmembrane helix</keyword>
<gene>
    <name evidence="20" type="primary">IL23R</name>
</gene>
<keyword evidence="21" id="KW-1185">Reference proteome</keyword>
<evidence type="ECO:0000256" key="11">
    <source>
        <dbReference type="ARBA" id="ARBA00023136"/>
    </source>
</evidence>
<comment type="function">
    <text evidence="15">Associates with IL12RB1 to form the interleukin-23 receptor. Binds IL23 and mediates T-cells, NK cells and possibly certain macrophage/myeloid cells stimulation probably through activation of the Jak-Stat signaling cascade. IL23 functions in innate and adaptive immunity and may participate in acute response to infection in peripheral tissues. IL23 may be responsible for autoimmune inflammatory diseases and be important for tumorigenesis.</text>
</comment>
<evidence type="ECO:0000256" key="1">
    <source>
        <dbReference type="ARBA" id="ARBA00004251"/>
    </source>
</evidence>
<dbReference type="GO" id="GO:0032735">
    <property type="term" value="P:positive regulation of interleukin-12 production"/>
    <property type="evidence" value="ECO:0007669"/>
    <property type="project" value="Ensembl"/>
</dbReference>
<dbReference type="GO" id="GO:0042020">
    <property type="term" value="F:interleukin-23 receptor activity"/>
    <property type="evidence" value="ECO:0007669"/>
    <property type="project" value="Ensembl"/>
</dbReference>
<keyword evidence="5" id="KW-0399">Innate immunity</keyword>
<evidence type="ECO:0000256" key="16">
    <source>
        <dbReference type="ARBA" id="ARBA00064599"/>
    </source>
</evidence>
<dbReference type="GO" id="GO:0032693">
    <property type="term" value="P:negative regulation of interleukin-10 production"/>
    <property type="evidence" value="ECO:0007669"/>
    <property type="project" value="Ensembl"/>
</dbReference>
<comment type="subcellular location">
    <subcellularLocation>
        <location evidence="1">Cell membrane</location>
        <topology evidence="1">Single-pass type I membrane protein</topology>
    </subcellularLocation>
</comment>
<reference evidence="20" key="2">
    <citation type="submission" date="2025-09" db="UniProtKB">
        <authorList>
            <consortium name="Ensembl"/>
        </authorList>
    </citation>
    <scope>IDENTIFICATION</scope>
</reference>
<feature type="transmembrane region" description="Helical" evidence="18">
    <location>
        <begin position="355"/>
        <end position="378"/>
    </location>
</feature>
<evidence type="ECO:0000256" key="7">
    <source>
        <dbReference type="ARBA" id="ARBA00022729"/>
    </source>
</evidence>
<keyword evidence="8" id="KW-0677">Repeat</keyword>
<dbReference type="GO" id="GO:0042019">
    <property type="term" value="F:interleukin-23 binding"/>
    <property type="evidence" value="ECO:0007669"/>
    <property type="project" value="Ensembl"/>
</dbReference>
<keyword evidence="7" id="KW-0732">Signal</keyword>
<organism evidence="20 21">
    <name type="scientific">Catagonus wagneri</name>
    <name type="common">Chacoan peccary</name>
    <dbReference type="NCBI Taxonomy" id="51154"/>
    <lineage>
        <taxon>Eukaryota</taxon>
        <taxon>Metazoa</taxon>
        <taxon>Chordata</taxon>
        <taxon>Craniata</taxon>
        <taxon>Vertebrata</taxon>
        <taxon>Euteleostomi</taxon>
        <taxon>Mammalia</taxon>
        <taxon>Eutheria</taxon>
        <taxon>Laurasiatheria</taxon>
        <taxon>Artiodactyla</taxon>
        <taxon>Suina</taxon>
        <taxon>Tayassuidae</taxon>
        <taxon>Catagonus</taxon>
    </lineage>
</organism>
<comment type="subunit">
    <text evidence="16">Heterodimer with IL12RB1. In presence of IL23, the heterodimer forms the IL23 receptor. Interacts with JAK2 and in presence of IL23 with STAT3.</text>
</comment>
<dbReference type="PANTHER" id="PTHR48423:SF2">
    <property type="entry name" value="INTERLEUKIN-12 RECEPTOR SUBUNIT BETA-2"/>
    <property type="match status" value="1"/>
</dbReference>
<keyword evidence="3" id="KW-1003">Cell membrane</keyword>
<reference evidence="20" key="1">
    <citation type="submission" date="2025-08" db="UniProtKB">
        <authorList>
            <consortium name="Ensembl"/>
        </authorList>
    </citation>
    <scope>IDENTIFICATION</scope>
</reference>
<evidence type="ECO:0000256" key="2">
    <source>
        <dbReference type="ARBA" id="ARBA00008921"/>
    </source>
</evidence>
<dbReference type="GO" id="GO:0005143">
    <property type="term" value="F:interleukin-12 receptor binding"/>
    <property type="evidence" value="ECO:0007669"/>
    <property type="project" value="Ensembl"/>
</dbReference>
<evidence type="ECO:0000256" key="13">
    <source>
        <dbReference type="ARBA" id="ARBA00023180"/>
    </source>
</evidence>
<protein>
    <recommendedName>
        <fullName evidence="17">Interleukin-23 receptor</fullName>
    </recommendedName>
</protein>
<dbReference type="AlphaFoldDB" id="A0A8C3WCE9"/>
<dbReference type="SUPFAM" id="SSF49265">
    <property type="entry name" value="Fibronectin type III"/>
    <property type="match status" value="2"/>
</dbReference>
<dbReference type="GO" id="GO:0006954">
    <property type="term" value="P:inflammatory response"/>
    <property type="evidence" value="ECO:0007669"/>
    <property type="project" value="UniProtKB-KW"/>
</dbReference>
<evidence type="ECO:0000256" key="18">
    <source>
        <dbReference type="SAM" id="Phobius"/>
    </source>
</evidence>
<evidence type="ECO:0000256" key="9">
    <source>
        <dbReference type="ARBA" id="ARBA00022859"/>
    </source>
</evidence>
<proteinExistence type="inferred from homology"/>
<evidence type="ECO:0000256" key="15">
    <source>
        <dbReference type="ARBA" id="ARBA00058776"/>
    </source>
</evidence>
<evidence type="ECO:0000256" key="10">
    <source>
        <dbReference type="ARBA" id="ARBA00022989"/>
    </source>
</evidence>
<keyword evidence="11 18" id="KW-0472">Membrane</keyword>
<accession>A0A8C3WCE9</accession>
<dbReference type="PROSITE" id="PS50853">
    <property type="entry name" value="FN3"/>
    <property type="match status" value="1"/>
</dbReference>
<evidence type="ECO:0000256" key="12">
    <source>
        <dbReference type="ARBA" id="ARBA00023170"/>
    </source>
</evidence>
<dbReference type="GO" id="GO:0034341">
    <property type="term" value="P:response to type II interferon"/>
    <property type="evidence" value="ECO:0007669"/>
    <property type="project" value="Ensembl"/>
</dbReference>
<evidence type="ECO:0000256" key="8">
    <source>
        <dbReference type="ARBA" id="ARBA00022737"/>
    </source>
</evidence>
<dbReference type="Proteomes" id="UP000694540">
    <property type="component" value="Unplaced"/>
</dbReference>
<evidence type="ECO:0000256" key="5">
    <source>
        <dbReference type="ARBA" id="ARBA00022588"/>
    </source>
</evidence>
<sequence length="631" mass="72215">MNQVIIQWDLVIALYIFFNWCHGGITNINCSGHIWVEPATVFKMGMNISIYCQAAIKNCQPRKIYFYKNGIKERFQIIRINKTTSRLWYNNFLEPQAFIYCTAECPGYFQETLICGKDISSGYPPDVPDKVTCVIYEYSGNMTCTWDTGKPTYIDTKYVVYVKSLETEEEQEYLTSSYINISTDSLQGGKKYLVWVQATNVLGMEKSKQLRVHLDDIVIPSASIISRAEDINTTGPRTIIYWNSQTSIEKVSCEVRYKATTNQTWNVKEFDVNFTYMQQSEFYLQPNTKYTFQVRCQETGKRYWQPWSSPFFHKTPEVVPQVTLKSFQHNTQNSGLPIASIFKGHLTSDNRQQDIGLLSGMVFFAVLLSILSLIGIFNRSLRTGIKRRLLLLIPKWLYEDIPNMENSHVVKMLQEKNELMSNNSSEQVLYVDPVITEIEIFLPEEKPMGYKKEKNTGSLETRESLQKSPLSNTTVVYIPDLNTAYKPQISNFLTGGSHLSNNDETASLVLEPPTDSLNLGKNARFKKYPNFAFSVSSMNSLSNTLFLEELSLILNQGECSPPDMQITTEGETTVQLLENASPNETIPEQTLLPDEFVSCLGRMNTELPSINSYFPQNILESHFNRISLLEK</sequence>
<keyword evidence="13" id="KW-0325">Glycoprotein</keyword>
<dbReference type="GO" id="GO:0072536">
    <property type="term" value="C:interleukin-23 receptor complex"/>
    <property type="evidence" value="ECO:0007669"/>
    <property type="project" value="Ensembl"/>
</dbReference>
<dbReference type="InterPro" id="IPR052672">
    <property type="entry name" value="Type1_Cytokine_Rcpt_Type2"/>
</dbReference>